<dbReference type="RefSeq" id="WP_192759100.1">
    <property type="nucleotide sequence ID" value="NZ_JADBDZ010000001.1"/>
</dbReference>
<organism evidence="2 3">
    <name type="scientific">Actinomadura algeriensis</name>
    <dbReference type="NCBI Taxonomy" id="1679523"/>
    <lineage>
        <taxon>Bacteria</taxon>
        <taxon>Bacillati</taxon>
        <taxon>Actinomycetota</taxon>
        <taxon>Actinomycetes</taxon>
        <taxon>Streptosporangiales</taxon>
        <taxon>Thermomonosporaceae</taxon>
        <taxon>Actinomadura</taxon>
    </lineage>
</organism>
<accession>A0ABR9JPH5</accession>
<reference evidence="2 3" key="1">
    <citation type="submission" date="2020-10" db="EMBL/GenBank/DDBJ databases">
        <title>Sequencing the genomes of 1000 actinobacteria strains.</title>
        <authorList>
            <person name="Klenk H.-P."/>
        </authorList>
    </citation>
    <scope>NUCLEOTIDE SEQUENCE [LARGE SCALE GENOMIC DNA]</scope>
    <source>
        <strain evidence="2 3">DSM 46744</strain>
    </source>
</reference>
<feature type="transmembrane region" description="Helical" evidence="1">
    <location>
        <begin position="149"/>
        <end position="171"/>
    </location>
</feature>
<feature type="transmembrane region" description="Helical" evidence="1">
    <location>
        <begin position="33"/>
        <end position="51"/>
    </location>
</feature>
<feature type="transmembrane region" description="Helical" evidence="1">
    <location>
        <begin position="124"/>
        <end position="143"/>
    </location>
</feature>
<feature type="transmembrane region" description="Helical" evidence="1">
    <location>
        <begin position="102"/>
        <end position="119"/>
    </location>
</feature>
<evidence type="ECO:0000256" key="1">
    <source>
        <dbReference type="SAM" id="Phobius"/>
    </source>
</evidence>
<gene>
    <name evidence="2" type="ORF">H4W34_002241</name>
</gene>
<dbReference type="Proteomes" id="UP000627838">
    <property type="component" value="Unassembled WGS sequence"/>
</dbReference>
<feature type="transmembrane region" description="Helical" evidence="1">
    <location>
        <begin position="72"/>
        <end position="90"/>
    </location>
</feature>
<keyword evidence="1" id="KW-1133">Transmembrane helix</keyword>
<keyword evidence="1" id="KW-0472">Membrane</keyword>
<evidence type="ECO:0000313" key="2">
    <source>
        <dbReference type="EMBL" id="MBE1532408.1"/>
    </source>
</evidence>
<name>A0ABR9JPH5_9ACTN</name>
<keyword evidence="3" id="KW-1185">Reference proteome</keyword>
<evidence type="ECO:0000313" key="3">
    <source>
        <dbReference type="Proteomes" id="UP000627838"/>
    </source>
</evidence>
<sequence>MSPQLLGLLIGSGFGTAFVLANAGDPVPGPLGIALRIAAVLCLIAVIMTGFRTDRREPPADRERPAWFGPKFGLVVVAEFALIFGGIAVLRALDAPTECNVAWIALIVGLHFVVLAPIWKRAAIAVPGALLTALGAAGMIMAAMSQTGWIPFVSGVLSGVVLLAGSLYGAARR</sequence>
<comment type="caution">
    <text evidence="2">The sequence shown here is derived from an EMBL/GenBank/DDBJ whole genome shotgun (WGS) entry which is preliminary data.</text>
</comment>
<proteinExistence type="predicted"/>
<evidence type="ECO:0008006" key="4">
    <source>
        <dbReference type="Google" id="ProtNLM"/>
    </source>
</evidence>
<dbReference type="EMBL" id="JADBDZ010000001">
    <property type="protein sequence ID" value="MBE1532408.1"/>
    <property type="molecule type" value="Genomic_DNA"/>
</dbReference>
<protein>
    <recommendedName>
        <fullName evidence="4">EamA-like transporter family protein</fullName>
    </recommendedName>
</protein>
<keyword evidence="1" id="KW-0812">Transmembrane</keyword>